<comment type="similarity">
    <text evidence="2 7 8">Belongs to the triosephosphate isomerase family.</text>
</comment>
<comment type="pathway">
    <text evidence="1 7 8">Carbohydrate degradation; glycolysis; D-glyceraldehyde 3-phosphate from glycerone phosphate: step 1/1.</text>
</comment>
<dbReference type="Gene3D" id="3.20.20.70">
    <property type="entry name" value="Aldolase class I"/>
    <property type="match status" value="1"/>
</dbReference>
<feature type="active site" description="Proton acceptor" evidence="7">
    <location>
        <position position="171"/>
    </location>
</feature>
<evidence type="ECO:0000256" key="6">
    <source>
        <dbReference type="ARBA" id="ARBA00023235"/>
    </source>
</evidence>
<dbReference type="PROSITE" id="PS51440">
    <property type="entry name" value="TIM_2"/>
    <property type="match status" value="1"/>
</dbReference>
<dbReference type="InterPro" id="IPR000652">
    <property type="entry name" value="Triosephosphate_isomerase"/>
</dbReference>
<dbReference type="GO" id="GO:0006094">
    <property type="term" value="P:gluconeogenesis"/>
    <property type="evidence" value="ECO:0007669"/>
    <property type="project" value="UniProtKB-UniRule"/>
</dbReference>
<accession>A0A932ZU41</accession>
<dbReference type="GO" id="GO:0004807">
    <property type="term" value="F:triose-phosphate isomerase activity"/>
    <property type="evidence" value="ECO:0007669"/>
    <property type="project" value="UniProtKB-UniRule"/>
</dbReference>
<comment type="caution">
    <text evidence="9">The sequence shown here is derived from an EMBL/GenBank/DDBJ whole genome shotgun (WGS) entry which is preliminary data.</text>
</comment>
<evidence type="ECO:0000256" key="1">
    <source>
        <dbReference type="ARBA" id="ARBA00004680"/>
    </source>
</evidence>
<comment type="subunit">
    <text evidence="7 8">Homodimer.</text>
</comment>
<dbReference type="InterPro" id="IPR035990">
    <property type="entry name" value="TIM_sf"/>
</dbReference>
<feature type="binding site" evidence="7">
    <location>
        <position position="217"/>
    </location>
    <ligand>
        <name>substrate</name>
    </ligand>
</feature>
<dbReference type="PANTHER" id="PTHR21139:SF42">
    <property type="entry name" value="TRIOSEPHOSPHATE ISOMERASE"/>
    <property type="match status" value="1"/>
</dbReference>
<keyword evidence="6 7" id="KW-0413">Isomerase</keyword>
<dbReference type="Proteomes" id="UP000752292">
    <property type="component" value="Unassembled WGS sequence"/>
</dbReference>
<feature type="binding site" evidence="7">
    <location>
        <begin position="238"/>
        <end position="239"/>
    </location>
    <ligand>
        <name>substrate</name>
    </ligand>
</feature>
<evidence type="ECO:0000256" key="4">
    <source>
        <dbReference type="ARBA" id="ARBA00022490"/>
    </source>
</evidence>
<evidence type="ECO:0000256" key="2">
    <source>
        <dbReference type="ARBA" id="ARBA00007422"/>
    </source>
</evidence>
<comment type="catalytic activity">
    <reaction evidence="7 8">
        <text>D-glyceraldehyde 3-phosphate = dihydroxyacetone phosphate</text>
        <dbReference type="Rhea" id="RHEA:18585"/>
        <dbReference type="ChEBI" id="CHEBI:57642"/>
        <dbReference type="ChEBI" id="CHEBI:59776"/>
        <dbReference type="EC" id="5.3.1.1"/>
    </reaction>
</comment>
<dbReference type="PANTHER" id="PTHR21139">
    <property type="entry name" value="TRIOSEPHOSPHATE ISOMERASE"/>
    <property type="match status" value="1"/>
</dbReference>
<protein>
    <recommendedName>
        <fullName evidence="7 8">Triosephosphate isomerase</fullName>
        <shortName evidence="7">TIM</shortName>
        <shortName evidence="7">TPI</shortName>
        <ecNumber evidence="7 8">5.3.1.1</ecNumber>
    </recommendedName>
    <alternativeName>
        <fullName evidence="7">Triose-phosphate isomerase</fullName>
    </alternativeName>
</protein>
<dbReference type="FunFam" id="3.20.20.70:FF:000016">
    <property type="entry name" value="Triosephosphate isomerase"/>
    <property type="match status" value="1"/>
</dbReference>
<dbReference type="Pfam" id="PF00121">
    <property type="entry name" value="TIM"/>
    <property type="match status" value="1"/>
</dbReference>
<evidence type="ECO:0000313" key="9">
    <source>
        <dbReference type="EMBL" id="MBI4251494.1"/>
    </source>
</evidence>
<comment type="subcellular location">
    <subcellularLocation>
        <location evidence="7 8">Cytoplasm</location>
    </subcellularLocation>
</comment>
<keyword evidence="3 7" id="KW-0312">Gluconeogenesis</keyword>
<dbReference type="CDD" id="cd00311">
    <property type="entry name" value="TIM"/>
    <property type="match status" value="1"/>
</dbReference>
<feature type="binding site" evidence="7">
    <location>
        <position position="177"/>
    </location>
    <ligand>
        <name>substrate</name>
    </ligand>
</feature>
<proteinExistence type="inferred from homology"/>
<dbReference type="EMBL" id="JACQRX010000153">
    <property type="protein sequence ID" value="MBI4251494.1"/>
    <property type="molecule type" value="Genomic_DNA"/>
</dbReference>
<dbReference type="EC" id="5.3.1.1" evidence="7 8"/>
<dbReference type="HAMAP" id="MF_00147_B">
    <property type="entry name" value="TIM_B"/>
    <property type="match status" value="1"/>
</dbReference>
<evidence type="ECO:0000256" key="5">
    <source>
        <dbReference type="ARBA" id="ARBA00023152"/>
    </source>
</evidence>
<dbReference type="GO" id="GO:0019563">
    <property type="term" value="P:glycerol catabolic process"/>
    <property type="evidence" value="ECO:0007669"/>
    <property type="project" value="TreeGrafter"/>
</dbReference>
<comment type="function">
    <text evidence="7">Involved in the gluconeogenesis. Catalyzes stereospecifically the conversion of dihydroxyacetone phosphate (DHAP) to D-glyceraldehyde-3-phosphate (G3P).</text>
</comment>
<evidence type="ECO:0000256" key="3">
    <source>
        <dbReference type="ARBA" id="ARBA00022432"/>
    </source>
</evidence>
<evidence type="ECO:0000256" key="7">
    <source>
        <dbReference type="HAMAP-Rule" id="MF_00147"/>
    </source>
</evidence>
<dbReference type="GO" id="GO:0006096">
    <property type="term" value="P:glycolytic process"/>
    <property type="evidence" value="ECO:0007669"/>
    <property type="project" value="UniProtKB-UniRule"/>
</dbReference>
<keyword evidence="4 7" id="KW-0963">Cytoplasm</keyword>
<dbReference type="SUPFAM" id="SSF51351">
    <property type="entry name" value="Triosephosphate isomerase (TIM)"/>
    <property type="match status" value="1"/>
</dbReference>
<comment type="pathway">
    <text evidence="7 8">Carbohydrate biosynthesis; gluconeogenesis.</text>
</comment>
<reference evidence="9" key="1">
    <citation type="submission" date="2020-07" db="EMBL/GenBank/DDBJ databases">
        <title>Huge and variable diversity of episymbiotic CPR bacteria and DPANN archaea in groundwater ecosystems.</title>
        <authorList>
            <person name="He C.Y."/>
            <person name="Keren R."/>
            <person name="Whittaker M."/>
            <person name="Farag I.F."/>
            <person name="Doudna J."/>
            <person name="Cate J.H.D."/>
            <person name="Banfield J.F."/>
        </authorList>
    </citation>
    <scope>NUCLEOTIDE SEQUENCE</scope>
    <source>
        <strain evidence="9">NC_groundwater_1370_Ag_S-0.2um_69_93</strain>
    </source>
</reference>
<dbReference type="AlphaFoldDB" id="A0A932ZU41"/>
<dbReference type="InterPro" id="IPR013785">
    <property type="entry name" value="Aldolase_TIM"/>
</dbReference>
<dbReference type="PROSITE" id="PS00171">
    <property type="entry name" value="TIM_1"/>
    <property type="match status" value="1"/>
</dbReference>
<evidence type="ECO:0000313" key="10">
    <source>
        <dbReference type="Proteomes" id="UP000752292"/>
    </source>
</evidence>
<organism evidence="9 10">
    <name type="scientific">Tectimicrobiota bacterium</name>
    <dbReference type="NCBI Taxonomy" id="2528274"/>
    <lineage>
        <taxon>Bacteria</taxon>
        <taxon>Pseudomonadati</taxon>
        <taxon>Nitrospinota/Tectimicrobiota group</taxon>
        <taxon>Candidatus Tectimicrobiota</taxon>
    </lineage>
</organism>
<dbReference type="InterPro" id="IPR020861">
    <property type="entry name" value="Triosephosphate_isomerase_AS"/>
</dbReference>
<evidence type="ECO:0000256" key="8">
    <source>
        <dbReference type="RuleBase" id="RU363013"/>
    </source>
</evidence>
<sequence length="257" mass="26478">MRLPLVAGNWKMNKRLAEARALARAVAEGVSKLGGARGRVEVVLGPPYLALPAVAEAASGSGLGIAGQDCSHEKDGAFTGEVSAAMLKDAGATHVILGHSERRGLLGETDAMVAKKSAAALAGGLLPIVCLGEALPIRQAGRTLERVGRQIRRSILDAFPAPPEGLTVAYEPIWAIGTGVTATPVQAQEVHAFIRSRLGEAYGVDWAAKTRILYGGSVKPDNAAELFAQPDIDGGLIGGASLKSEDFLAIVSAALST</sequence>
<dbReference type="InterPro" id="IPR022896">
    <property type="entry name" value="TrioseP_Isoase_bac/euk"/>
</dbReference>
<dbReference type="GO" id="GO:0046166">
    <property type="term" value="P:glyceraldehyde-3-phosphate biosynthetic process"/>
    <property type="evidence" value="ECO:0007669"/>
    <property type="project" value="TreeGrafter"/>
</dbReference>
<feature type="active site" description="Electrophile" evidence="7">
    <location>
        <position position="99"/>
    </location>
</feature>
<name>A0A932ZU41_UNCTE</name>
<feature type="binding site" evidence="7">
    <location>
        <begin position="9"/>
        <end position="11"/>
    </location>
    <ligand>
        <name>substrate</name>
    </ligand>
</feature>
<dbReference type="NCBIfam" id="TIGR00419">
    <property type="entry name" value="tim"/>
    <property type="match status" value="1"/>
</dbReference>
<dbReference type="GO" id="GO:0005829">
    <property type="term" value="C:cytosol"/>
    <property type="evidence" value="ECO:0007669"/>
    <property type="project" value="TreeGrafter"/>
</dbReference>
<keyword evidence="5 7" id="KW-0324">Glycolysis</keyword>
<gene>
    <name evidence="7" type="primary">tpiA</name>
    <name evidence="9" type="ORF">HY618_03460</name>
</gene>